<dbReference type="Proteomes" id="UP000005439">
    <property type="component" value="Chromosome"/>
</dbReference>
<evidence type="ECO:0000313" key="2">
    <source>
        <dbReference type="Proteomes" id="UP000005439"/>
    </source>
</evidence>
<dbReference type="PATRIC" id="fig|679936.5.peg.2837"/>
<proteinExistence type="predicted"/>
<sequence length="52" mass="6288">MLHRDENEKAEILKSLRRKLPEPMPLVHQMVIDKHWPTLKKRVVRSDESSRE</sequence>
<accession>G8TY00</accession>
<dbReference type="STRING" id="679936.Sulac_2744"/>
<evidence type="ECO:0000313" key="1">
    <source>
        <dbReference type="EMBL" id="AEW06206.1"/>
    </source>
</evidence>
<protein>
    <submittedName>
        <fullName evidence="1">Uncharacterized protein</fullName>
    </submittedName>
</protein>
<dbReference type="AlphaFoldDB" id="G8TY00"/>
<reference evidence="2" key="1">
    <citation type="submission" date="2011-12" db="EMBL/GenBank/DDBJ databases">
        <title>The complete genome of chromosome of Sulfobacillus acidophilus DSM 10332.</title>
        <authorList>
            <person name="Lucas S."/>
            <person name="Han J."/>
            <person name="Lapidus A."/>
            <person name="Bruce D."/>
            <person name="Goodwin L."/>
            <person name="Pitluck S."/>
            <person name="Peters L."/>
            <person name="Kyrpides N."/>
            <person name="Mavromatis K."/>
            <person name="Ivanova N."/>
            <person name="Mikhailova N."/>
            <person name="Chertkov O."/>
            <person name="Saunders E."/>
            <person name="Detter J.C."/>
            <person name="Tapia R."/>
            <person name="Han C."/>
            <person name="Land M."/>
            <person name="Hauser L."/>
            <person name="Markowitz V."/>
            <person name="Cheng J.-F."/>
            <person name="Hugenholtz P."/>
            <person name="Woyke T."/>
            <person name="Wu D."/>
            <person name="Pukall R."/>
            <person name="Gehrich-Schroeter G."/>
            <person name="Schneider S."/>
            <person name="Klenk H.-P."/>
            <person name="Eisen J.A."/>
        </authorList>
    </citation>
    <scope>NUCLEOTIDE SEQUENCE [LARGE SCALE GENOMIC DNA]</scope>
    <source>
        <strain evidence="2">ATCC 700253 / DSM 10332 / NAL</strain>
    </source>
</reference>
<dbReference type="KEGG" id="sap:Sulac_2744"/>
<name>G8TY00_SULAD</name>
<reference evidence="1 2" key="2">
    <citation type="journal article" date="2012" name="Stand. Genomic Sci.">
        <title>Complete genome sequence of the moderately thermophilic mineral-sulfide-oxidizing firmicute Sulfobacillus acidophilus type strain (NAL(T)).</title>
        <authorList>
            <person name="Anderson I."/>
            <person name="Chertkov O."/>
            <person name="Chen A."/>
            <person name="Saunders E."/>
            <person name="Lapidus A."/>
            <person name="Nolan M."/>
            <person name="Lucas S."/>
            <person name="Hammon N."/>
            <person name="Deshpande S."/>
            <person name="Cheng J.F."/>
            <person name="Han C."/>
            <person name="Tapia R."/>
            <person name="Goodwin L.A."/>
            <person name="Pitluck S."/>
            <person name="Liolios K."/>
            <person name="Pagani I."/>
            <person name="Ivanova N."/>
            <person name="Mikhailova N."/>
            <person name="Pati A."/>
            <person name="Palaniappan K."/>
            <person name="Land M."/>
            <person name="Pan C."/>
            <person name="Rohde M."/>
            <person name="Pukall R."/>
            <person name="Goker M."/>
            <person name="Detter J.C."/>
            <person name="Woyke T."/>
            <person name="Bristow J."/>
            <person name="Eisen J.A."/>
            <person name="Markowitz V."/>
            <person name="Hugenholtz P."/>
            <person name="Kyrpides N.C."/>
            <person name="Klenk H.P."/>
            <person name="Mavromatis K."/>
        </authorList>
    </citation>
    <scope>NUCLEOTIDE SEQUENCE [LARGE SCALE GENOMIC DNA]</scope>
    <source>
        <strain evidence="2">ATCC 700253 / DSM 10332 / NAL</strain>
    </source>
</reference>
<gene>
    <name evidence="1" type="ordered locus">Sulac_2744</name>
</gene>
<dbReference type="EMBL" id="CP003179">
    <property type="protein sequence ID" value="AEW06206.1"/>
    <property type="molecule type" value="Genomic_DNA"/>
</dbReference>
<dbReference type="HOGENOM" id="CLU_3085488_0_0_9"/>
<organism evidence="1 2">
    <name type="scientific">Sulfobacillus acidophilus (strain ATCC 700253 / DSM 10332 / NAL)</name>
    <dbReference type="NCBI Taxonomy" id="679936"/>
    <lineage>
        <taxon>Bacteria</taxon>
        <taxon>Bacillati</taxon>
        <taxon>Bacillota</taxon>
        <taxon>Clostridia</taxon>
        <taxon>Eubacteriales</taxon>
        <taxon>Clostridiales Family XVII. Incertae Sedis</taxon>
        <taxon>Sulfobacillus</taxon>
    </lineage>
</organism>
<keyword evidence="2" id="KW-1185">Reference proteome</keyword>